<evidence type="ECO:0008006" key="5">
    <source>
        <dbReference type="Google" id="ProtNLM"/>
    </source>
</evidence>
<dbReference type="InterPro" id="IPR024572">
    <property type="entry name" value="RcnB"/>
</dbReference>
<dbReference type="RefSeq" id="WP_111528114.1">
    <property type="nucleotide sequence ID" value="NZ_JBHRSG010000004.1"/>
</dbReference>
<organism evidence="3 4">
    <name type="scientific">Phenylobacterium soli</name>
    <dbReference type="NCBI Taxonomy" id="2170551"/>
    <lineage>
        <taxon>Bacteria</taxon>
        <taxon>Pseudomonadati</taxon>
        <taxon>Pseudomonadota</taxon>
        <taxon>Alphaproteobacteria</taxon>
        <taxon>Caulobacterales</taxon>
        <taxon>Caulobacteraceae</taxon>
        <taxon>Phenylobacterium</taxon>
    </lineage>
</organism>
<keyword evidence="2" id="KW-0732">Signal</keyword>
<dbReference type="EMBL" id="QFYQ01000001">
    <property type="protein sequence ID" value="RAK54363.1"/>
    <property type="molecule type" value="Genomic_DNA"/>
</dbReference>
<evidence type="ECO:0000313" key="4">
    <source>
        <dbReference type="Proteomes" id="UP000249254"/>
    </source>
</evidence>
<name>A0A328AHH9_9CAUL</name>
<proteinExistence type="predicted"/>
<dbReference type="Pfam" id="PF11776">
    <property type="entry name" value="RcnB"/>
    <property type="match status" value="1"/>
</dbReference>
<accession>A0A328AHH9</accession>
<evidence type="ECO:0000313" key="3">
    <source>
        <dbReference type="EMBL" id="RAK54363.1"/>
    </source>
</evidence>
<dbReference type="OrthoDB" id="7190052at2"/>
<protein>
    <recommendedName>
        <fullName evidence="5">Transmembrane signal peptide protein</fullName>
    </recommendedName>
</protein>
<dbReference type="Proteomes" id="UP000249254">
    <property type="component" value="Unassembled WGS sequence"/>
</dbReference>
<feature type="signal peptide" evidence="2">
    <location>
        <begin position="1"/>
        <end position="22"/>
    </location>
</feature>
<keyword evidence="1" id="KW-0175">Coiled coil</keyword>
<comment type="caution">
    <text evidence="3">The sequence shown here is derived from an EMBL/GenBank/DDBJ whole genome shotgun (WGS) entry which is preliminary data.</text>
</comment>
<evidence type="ECO:0000256" key="2">
    <source>
        <dbReference type="SAM" id="SignalP"/>
    </source>
</evidence>
<dbReference type="Gene3D" id="3.10.450.160">
    <property type="entry name" value="inner membrane protein cigr"/>
    <property type="match status" value="1"/>
</dbReference>
<feature type="coiled-coil region" evidence="1">
    <location>
        <begin position="34"/>
        <end position="61"/>
    </location>
</feature>
<keyword evidence="4" id="KW-1185">Reference proteome</keyword>
<sequence length="162" mass="19507">MKHLLYAALAVTTAAAPMAASAQPYGDHDRRDDRRELRQDRRELRHDRREMREDRRELRYDRAHRDTWEHRPEWRTYRGARQGYWYAPGYGYYRVNPGWHRGNYWRRGAYVPPPYRHLYVQDWGYYGLRAPPPGYRWVYADGNFVLMALATGLIADVIINGY</sequence>
<feature type="chain" id="PRO_5016289550" description="Transmembrane signal peptide protein" evidence="2">
    <location>
        <begin position="23"/>
        <end position="162"/>
    </location>
</feature>
<gene>
    <name evidence="3" type="ORF">DJ017_07430</name>
</gene>
<evidence type="ECO:0000256" key="1">
    <source>
        <dbReference type="SAM" id="Coils"/>
    </source>
</evidence>
<reference evidence="4" key="1">
    <citation type="submission" date="2018-05" db="EMBL/GenBank/DDBJ databases">
        <authorList>
            <person name="Li X."/>
        </authorList>
    </citation>
    <scope>NUCLEOTIDE SEQUENCE [LARGE SCALE GENOMIC DNA]</scope>
    <source>
        <strain evidence="4">LX32</strain>
    </source>
</reference>
<dbReference type="AlphaFoldDB" id="A0A328AHH9"/>